<feature type="domain" description="Secretion system C-terminal sorting" evidence="1">
    <location>
        <begin position="356"/>
        <end position="431"/>
    </location>
</feature>
<dbReference type="Proteomes" id="UP000885779">
    <property type="component" value="Unassembled WGS sequence"/>
</dbReference>
<dbReference type="CDD" id="cd15482">
    <property type="entry name" value="Sialidase_non-viral"/>
    <property type="match status" value="1"/>
</dbReference>
<dbReference type="NCBIfam" id="TIGR04183">
    <property type="entry name" value="Por_Secre_tail"/>
    <property type="match status" value="1"/>
</dbReference>
<reference evidence="2" key="1">
    <citation type="journal article" date="2020" name="mSystems">
        <title>Genome- and Community-Level Interaction Insights into Carbon Utilization and Element Cycling Functions of Hydrothermarchaeota in Hydrothermal Sediment.</title>
        <authorList>
            <person name="Zhou Z."/>
            <person name="Liu Y."/>
            <person name="Xu W."/>
            <person name="Pan J."/>
            <person name="Luo Z.H."/>
            <person name="Li M."/>
        </authorList>
    </citation>
    <scope>NUCLEOTIDE SEQUENCE [LARGE SCALE GENOMIC DNA]</scope>
    <source>
        <strain evidence="2">HyVt-577</strain>
    </source>
</reference>
<dbReference type="EMBL" id="DRQG01000067">
    <property type="protein sequence ID" value="HGY55454.1"/>
    <property type="molecule type" value="Genomic_DNA"/>
</dbReference>
<name>A0A7V4U006_CALAY</name>
<dbReference type="InterPro" id="IPR015943">
    <property type="entry name" value="WD40/YVTN_repeat-like_dom_sf"/>
</dbReference>
<dbReference type="PANTHER" id="PTHR43739">
    <property type="entry name" value="XYLOGLUCANASE (EUROFUNG)"/>
    <property type="match status" value="1"/>
</dbReference>
<gene>
    <name evidence="2" type="ORF">ENK44_07135</name>
</gene>
<organism evidence="2">
    <name type="scientific">Caldithrix abyssi</name>
    <dbReference type="NCBI Taxonomy" id="187145"/>
    <lineage>
        <taxon>Bacteria</taxon>
        <taxon>Pseudomonadati</taxon>
        <taxon>Calditrichota</taxon>
        <taxon>Calditrichia</taxon>
        <taxon>Calditrichales</taxon>
        <taxon>Calditrichaceae</taxon>
        <taxon>Caldithrix</taxon>
    </lineage>
</organism>
<evidence type="ECO:0000313" key="2">
    <source>
        <dbReference type="EMBL" id="HGY55454.1"/>
    </source>
</evidence>
<dbReference type="GO" id="GO:0010411">
    <property type="term" value="P:xyloglucan metabolic process"/>
    <property type="evidence" value="ECO:0007669"/>
    <property type="project" value="TreeGrafter"/>
</dbReference>
<sequence length="434" mass="49064">MMRKITIIISYIVLINIHLFAQNWQFLGLEGESISAIAVDWSNPNIIYAGSSSGYSSGRIGGIFKSINGGTVWDTLIRGVTVRDLDIHPKNTRIIYATLGLNVLTTPGIIKSEDGGTSWFWADSGIIKSWEEGSLELVIDPKNPDTLYTGTSGFYGGRFYKSVDGGKFWFSLGDSTRLHEGVTAIEIDPENTDVIYAGTAFNGNLLKSKDGGNTWQVTSLPEVGIVYDIEIDLKYINYIYCGAWLYGFYFSNDAGKTWKNYNDGLPDSITVYKIQVKDNRIFIVANWRDSGGIYMRESDSHWHKIGINGDRVNTILLNEQNIYAGYNGIYKKNILADINDKRIKTKKNKSIFLSNYPNPFNNTTIIKYQISSKSFIEIEIFDVLGRKQKTLLKESKNPGNYKLKFIVKDLASGIYIVQLKTEKEIIRRKMIKLR</sequence>
<dbReference type="InterPro" id="IPR026444">
    <property type="entry name" value="Secre_tail"/>
</dbReference>
<proteinExistence type="predicted"/>
<dbReference type="PANTHER" id="PTHR43739:SF5">
    <property type="entry name" value="EXO-ALPHA-SIALIDASE"/>
    <property type="match status" value="1"/>
</dbReference>
<dbReference type="Gene3D" id="2.130.10.10">
    <property type="entry name" value="YVTN repeat-like/Quinoprotein amine dehydrogenase"/>
    <property type="match status" value="2"/>
</dbReference>
<dbReference type="AlphaFoldDB" id="A0A7V4U006"/>
<dbReference type="Pfam" id="PF18962">
    <property type="entry name" value="Por_Secre_tail"/>
    <property type="match status" value="1"/>
</dbReference>
<comment type="caution">
    <text evidence="2">The sequence shown here is derived from an EMBL/GenBank/DDBJ whole genome shotgun (WGS) entry which is preliminary data.</text>
</comment>
<accession>A0A7V4U006</accession>
<dbReference type="InterPro" id="IPR052025">
    <property type="entry name" value="Xyloglucanase_GH74"/>
</dbReference>
<protein>
    <submittedName>
        <fullName evidence="2">T9SS type A sorting domain-containing protein</fullName>
    </submittedName>
</protein>
<evidence type="ECO:0000259" key="1">
    <source>
        <dbReference type="Pfam" id="PF18962"/>
    </source>
</evidence>
<dbReference type="SUPFAM" id="SSF110296">
    <property type="entry name" value="Oligoxyloglucan reducing end-specific cellobiohydrolase"/>
    <property type="match status" value="1"/>
</dbReference>